<protein>
    <submittedName>
        <fullName evidence="2">DinB family protein</fullName>
    </submittedName>
</protein>
<sequence>MNSRDLDVSEYNSYYQPYIDILGETDLMDGLKTGLASLVDFIAALPDDKMDFAYAPKKWSIAEVLVHLIDTERIFQYRALRFSRNDKTPLPGFEQDLFVPQSRANSKGKMAITNEFKTVRMATIALFESLNDEELMRFGVASDSKMSVRALGFLMCGHLKHHKKIIEDRYLGHN</sequence>
<organism evidence="2 3">
    <name type="scientific">Croceitalea marina</name>
    <dbReference type="NCBI Taxonomy" id="1775166"/>
    <lineage>
        <taxon>Bacteria</taxon>
        <taxon>Pseudomonadati</taxon>
        <taxon>Bacteroidota</taxon>
        <taxon>Flavobacteriia</taxon>
        <taxon>Flavobacteriales</taxon>
        <taxon>Flavobacteriaceae</taxon>
        <taxon>Croceitalea</taxon>
    </lineage>
</organism>
<evidence type="ECO:0000313" key="3">
    <source>
        <dbReference type="Proteomes" id="UP001597526"/>
    </source>
</evidence>
<dbReference type="Proteomes" id="UP001597526">
    <property type="component" value="Unassembled WGS sequence"/>
</dbReference>
<feature type="domain" description="DinB-like" evidence="1">
    <location>
        <begin position="36"/>
        <end position="165"/>
    </location>
</feature>
<evidence type="ECO:0000259" key="1">
    <source>
        <dbReference type="Pfam" id="PF12867"/>
    </source>
</evidence>
<gene>
    <name evidence="2" type="ORF">ACFSQJ_02020</name>
</gene>
<reference evidence="3" key="1">
    <citation type="journal article" date="2019" name="Int. J. Syst. Evol. Microbiol.">
        <title>The Global Catalogue of Microorganisms (GCM) 10K type strain sequencing project: providing services to taxonomists for standard genome sequencing and annotation.</title>
        <authorList>
            <consortium name="The Broad Institute Genomics Platform"/>
            <consortium name="The Broad Institute Genome Sequencing Center for Infectious Disease"/>
            <person name="Wu L."/>
            <person name="Ma J."/>
        </authorList>
    </citation>
    <scope>NUCLEOTIDE SEQUENCE [LARGE SCALE GENOMIC DNA]</scope>
    <source>
        <strain evidence="3">KCTC 52368</strain>
    </source>
</reference>
<dbReference type="Pfam" id="PF12867">
    <property type="entry name" value="DinB_2"/>
    <property type="match status" value="1"/>
</dbReference>
<dbReference type="SUPFAM" id="SSF109854">
    <property type="entry name" value="DinB/YfiT-like putative metalloenzymes"/>
    <property type="match status" value="1"/>
</dbReference>
<evidence type="ECO:0000313" key="2">
    <source>
        <dbReference type="EMBL" id="MFD2585687.1"/>
    </source>
</evidence>
<keyword evidence="3" id="KW-1185">Reference proteome</keyword>
<dbReference type="InterPro" id="IPR034660">
    <property type="entry name" value="DinB/YfiT-like"/>
</dbReference>
<proteinExistence type="predicted"/>
<dbReference type="InterPro" id="IPR024775">
    <property type="entry name" value="DinB-like"/>
</dbReference>
<dbReference type="EMBL" id="JBHULB010000005">
    <property type="protein sequence ID" value="MFD2585687.1"/>
    <property type="molecule type" value="Genomic_DNA"/>
</dbReference>
<accession>A0ABW5MQZ0</accession>
<dbReference type="Gene3D" id="1.20.120.450">
    <property type="entry name" value="dinb family like domain"/>
    <property type="match status" value="1"/>
</dbReference>
<name>A0ABW5MQZ0_9FLAO</name>
<comment type="caution">
    <text evidence="2">The sequence shown here is derived from an EMBL/GenBank/DDBJ whole genome shotgun (WGS) entry which is preliminary data.</text>
</comment>
<dbReference type="RefSeq" id="WP_377765126.1">
    <property type="nucleotide sequence ID" value="NZ_JBHULB010000005.1"/>
</dbReference>